<gene>
    <name evidence="2" type="ORF">GJ744_001414</name>
</gene>
<evidence type="ECO:0000313" key="2">
    <source>
        <dbReference type="EMBL" id="KAF7512479.1"/>
    </source>
</evidence>
<organism evidence="2 3">
    <name type="scientific">Endocarpon pusillum</name>
    <dbReference type="NCBI Taxonomy" id="364733"/>
    <lineage>
        <taxon>Eukaryota</taxon>
        <taxon>Fungi</taxon>
        <taxon>Dikarya</taxon>
        <taxon>Ascomycota</taxon>
        <taxon>Pezizomycotina</taxon>
        <taxon>Eurotiomycetes</taxon>
        <taxon>Chaetothyriomycetidae</taxon>
        <taxon>Verrucariales</taxon>
        <taxon>Verrucariaceae</taxon>
        <taxon>Endocarpon</taxon>
    </lineage>
</organism>
<feature type="compositionally biased region" description="Polar residues" evidence="1">
    <location>
        <begin position="334"/>
        <end position="351"/>
    </location>
</feature>
<dbReference type="AlphaFoldDB" id="A0A8H7AS03"/>
<sequence length="419" mass="45488">MSSRKTTRGQARGGDSGAAGPSAVAAQAQAPTLPDIDALRRRERQARQPAGHPGLPTQSNTQLIQRVASNSASPVEVDMFNSKLDQDRRFNQEALIFERTYREAGKLVQADRLRSLLARMLLQNRSRLHEHHVHPSPPAQQQRKKQERDTSRLPTAQTEDSDSADAAEAEAEGEESTAVHTALMEMIERVISGTASNAHKKLFTYQLLASEELFERVSWMQSQFELGESKAQRDKAKRLGRLLKDCTETLLTMHEDAAPAYERDTGGGGVGTLASSSPQIGISSGGGPLGSSPSQSSSALAGGNLLLRGSARERAASASRDPMKLGGSARVDPSSESRGTFHNQLRTPSDQTEPRYRAGLDNAGETLQRLLETATIDEQQQQGRRGSGERSGQNLEARSRAAQSPRNPKKAGKRKSKKK</sequence>
<comment type="caution">
    <text evidence="2">The sequence shown here is derived from an EMBL/GenBank/DDBJ whole genome shotgun (WGS) entry which is preliminary data.</text>
</comment>
<keyword evidence="3" id="KW-1185">Reference proteome</keyword>
<feature type="compositionally biased region" description="Acidic residues" evidence="1">
    <location>
        <begin position="159"/>
        <end position="175"/>
    </location>
</feature>
<reference evidence="2" key="1">
    <citation type="submission" date="2020-02" db="EMBL/GenBank/DDBJ databases">
        <authorList>
            <person name="Palmer J.M."/>
        </authorList>
    </citation>
    <scope>NUCLEOTIDE SEQUENCE</scope>
    <source>
        <strain evidence="2">EPUS1.4</strain>
        <tissue evidence="2">Thallus</tissue>
    </source>
</reference>
<feature type="compositionally biased region" description="Basic residues" evidence="1">
    <location>
        <begin position="407"/>
        <end position="419"/>
    </location>
</feature>
<feature type="region of interest" description="Disordered" evidence="1">
    <location>
        <begin position="1"/>
        <end position="61"/>
    </location>
</feature>
<feature type="compositionally biased region" description="Low complexity" evidence="1">
    <location>
        <begin position="18"/>
        <end position="31"/>
    </location>
</feature>
<feature type="compositionally biased region" description="Low complexity" evidence="1">
    <location>
        <begin position="273"/>
        <end position="282"/>
    </location>
</feature>
<accession>A0A8H7AS03</accession>
<protein>
    <submittedName>
        <fullName evidence="2">Uncharacterized protein</fullName>
    </submittedName>
</protein>
<feature type="region of interest" description="Disordered" evidence="1">
    <location>
        <begin position="128"/>
        <end position="177"/>
    </location>
</feature>
<dbReference type="Proteomes" id="UP000606974">
    <property type="component" value="Unassembled WGS sequence"/>
</dbReference>
<dbReference type="EMBL" id="JAACFV010000012">
    <property type="protein sequence ID" value="KAF7512479.1"/>
    <property type="molecule type" value="Genomic_DNA"/>
</dbReference>
<feature type="compositionally biased region" description="Low complexity" evidence="1">
    <location>
        <begin position="290"/>
        <end position="309"/>
    </location>
</feature>
<proteinExistence type="predicted"/>
<name>A0A8H7AS03_9EURO</name>
<evidence type="ECO:0000313" key="3">
    <source>
        <dbReference type="Proteomes" id="UP000606974"/>
    </source>
</evidence>
<feature type="region of interest" description="Disordered" evidence="1">
    <location>
        <begin position="257"/>
        <end position="419"/>
    </location>
</feature>
<evidence type="ECO:0000256" key="1">
    <source>
        <dbReference type="SAM" id="MobiDB-lite"/>
    </source>
</evidence>